<sequence>MSLRLASRRLIPKAGIRNPAVSNVLFASSHIASSSLPRPSNGQRCLVPSQNYRTFSTSPFPRNATEAPDSEIPNRRGTQASPSDAPLKIFEDRASILTPENDEIIVKLAQLELEPDATKYFKLIMHHIQLLGMYLNNVDVETFRSSPTEQDSSIARGREALVSLASAIDRWMEFGARASTPETLEDPELQEVAKYIKLNTRIIDMYRQNALPEGQTWENVCDIIILSLYSAHEPLEKVVSGGSSVVKEEEEAK</sequence>
<reference evidence="3" key="1">
    <citation type="journal article" date="2014" name="Proc. Natl. Acad. Sci. U.S.A.">
        <title>Extensive sampling of basidiomycete genomes demonstrates inadequacy of the white-rot/brown-rot paradigm for wood decay fungi.</title>
        <authorList>
            <person name="Riley R."/>
            <person name="Salamov A.A."/>
            <person name="Brown D.W."/>
            <person name="Nagy L.G."/>
            <person name="Floudas D."/>
            <person name="Held B.W."/>
            <person name="Levasseur A."/>
            <person name="Lombard V."/>
            <person name="Morin E."/>
            <person name="Otillar R."/>
            <person name="Lindquist E.A."/>
            <person name="Sun H."/>
            <person name="LaButti K.M."/>
            <person name="Schmutz J."/>
            <person name="Jabbour D."/>
            <person name="Luo H."/>
            <person name="Baker S.E."/>
            <person name="Pisabarro A.G."/>
            <person name="Walton J.D."/>
            <person name="Blanchette R.A."/>
            <person name="Henrissat B."/>
            <person name="Martin F."/>
            <person name="Cullen D."/>
            <person name="Hibbett D.S."/>
            <person name="Grigoriev I.V."/>
        </authorList>
    </citation>
    <scope>NUCLEOTIDE SEQUENCE [LARGE SCALE GENOMIC DNA]</scope>
    <source>
        <strain evidence="3">MUCL 33604</strain>
    </source>
</reference>
<evidence type="ECO:0000256" key="1">
    <source>
        <dbReference type="SAM" id="MobiDB-lite"/>
    </source>
</evidence>
<dbReference type="Proteomes" id="UP000027265">
    <property type="component" value="Unassembled WGS sequence"/>
</dbReference>
<accession>A0A067Q1I8</accession>
<feature type="region of interest" description="Disordered" evidence="1">
    <location>
        <begin position="53"/>
        <end position="85"/>
    </location>
</feature>
<gene>
    <name evidence="2" type="ORF">JAAARDRAFT_32380</name>
</gene>
<dbReference type="HOGENOM" id="CLU_1098631_0_0_1"/>
<dbReference type="OrthoDB" id="3252951at2759"/>
<dbReference type="AlphaFoldDB" id="A0A067Q1I8"/>
<protein>
    <submittedName>
        <fullName evidence="2">Uncharacterized protein</fullName>
    </submittedName>
</protein>
<dbReference type="InParanoid" id="A0A067Q1I8"/>
<organism evidence="2 3">
    <name type="scientific">Jaapia argillacea MUCL 33604</name>
    <dbReference type="NCBI Taxonomy" id="933084"/>
    <lineage>
        <taxon>Eukaryota</taxon>
        <taxon>Fungi</taxon>
        <taxon>Dikarya</taxon>
        <taxon>Basidiomycota</taxon>
        <taxon>Agaricomycotina</taxon>
        <taxon>Agaricomycetes</taxon>
        <taxon>Agaricomycetidae</taxon>
        <taxon>Jaapiales</taxon>
        <taxon>Jaapiaceae</taxon>
        <taxon>Jaapia</taxon>
    </lineage>
</organism>
<dbReference type="EMBL" id="KL197714">
    <property type="protein sequence ID" value="KDQ60010.1"/>
    <property type="molecule type" value="Genomic_DNA"/>
</dbReference>
<name>A0A067Q1I8_9AGAM</name>
<proteinExistence type="predicted"/>
<evidence type="ECO:0000313" key="3">
    <source>
        <dbReference type="Proteomes" id="UP000027265"/>
    </source>
</evidence>
<keyword evidence="3" id="KW-1185">Reference proteome</keyword>
<evidence type="ECO:0000313" key="2">
    <source>
        <dbReference type="EMBL" id="KDQ60010.1"/>
    </source>
</evidence>